<dbReference type="Proteomes" id="UP000179243">
    <property type="component" value="Unassembled WGS sequence"/>
</dbReference>
<evidence type="ECO:0000313" key="3">
    <source>
        <dbReference type="Proteomes" id="UP000179243"/>
    </source>
</evidence>
<feature type="region of interest" description="Disordered" evidence="1">
    <location>
        <begin position="84"/>
        <end position="109"/>
    </location>
</feature>
<protein>
    <submittedName>
        <fullName evidence="2">Uncharacterized protein</fullName>
    </submittedName>
</protein>
<sequence length="109" mass="12330">MLFKVSVYKSPDWQRLTKSEKAVVSNLVSRADETKTCYPKIKTIAKDMSLHKDTVATAIKGLSEKFPEFKTRRMDTSSIYDVSRWIPDDNGGTPNPRVGGRGNPRVLNR</sequence>
<reference evidence="2 3" key="1">
    <citation type="journal article" date="2016" name="Nat. Commun.">
        <title>Thousands of microbial genomes shed light on interconnected biogeochemical processes in an aquifer system.</title>
        <authorList>
            <person name="Anantharaman K."/>
            <person name="Brown C.T."/>
            <person name="Hug L.A."/>
            <person name="Sharon I."/>
            <person name="Castelle C.J."/>
            <person name="Probst A.J."/>
            <person name="Thomas B.C."/>
            <person name="Singh A."/>
            <person name="Wilkins M.J."/>
            <person name="Karaoz U."/>
            <person name="Brodie E.L."/>
            <person name="Williams K.H."/>
            <person name="Hubbard S.S."/>
            <person name="Banfield J.F."/>
        </authorList>
    </citation>
    <scope>NUCLEOTIDE SEQUENCE [LARGE SCALE GENOMIC DNA]</scope>
</reference>
<evidence type="ECO:0000313" key="2">
    <source>
        <dbReference type="EMBL" id="OGK02703.1"/>
    </source>
</evidence>
<accession>A0A1F7F7V0</accession>
<evidence type="ECO:0000256" key="1">
    <source>
        <dbReference type="SAM" id="MobiDB-lite"/>
    </source>
</evidence>
<dbReference type="Pfam" id="PF13730">
    <property type="entry name" value="HTH_36"/>
    <property type="match status" value="1"/>
</dbReference>
<dbReference type="AlphaFoldDB" id="A0A1F7F7V0"/>
<organism evidence="2 3">
    <name type="scientific">Candidatus Raymondbacteria bacterium RIFOXYD12_FULL_49_13</name>
    <dbReference type="NCBI Taxonomy" id="1817890"/>
    <lineage>
        <taxon>Bacteria</taxon>
        <taxon>Raymondiibacteriota</taxon>
    </lineage>
</organism>
<proteinExistence type="predicted"/>
<name>A0A1F7F7V0_UNCRA</name>
<dbReference type="Gene3D" id="1.10.10.10">
    <property type="entry name" value="Winged helix-like DNA-binding domain superfamily/Winged helix DNA-binding domain"/>
    <property type="match status" value="1"/>
</dbReference>
<gene>
    <name evidence="2" type="ORF">A2519_09580</name>
</gene>
<dbReference type="EMBL" id="MFYX01000103">
    <property type="protein sequence ID" value="OGK02703.1"/>
    <property type="molecule type" value="Genomic_DNA"/>
</dbReference>
<comment type="caution">
    <text evidence="2">The sequence shown here is derived from an EMBL/GenBank/DDBJ whole genome shotgun (WGS) entry which is preliminary data.</text>
</comment>
<dbReference type="InterPro" id="IPR036388">
    <property type="entry name" value="WH-like_DNA-bd_sf"/>
</dbReference>